<comment type="caution">
    <text evidence="2">The sequence shown here is derived from an EMBL/GenBank/DDBJ whole genome shotgun (WGS) entry which is preliminary data.</text>
</comment>
<dbReference type="AlphaFoldDB" id="A0A265N6A6"/>
<dbReference type="InterPro" id="IPR024775">
    <property type="entry name" value="DinB-like"/>
</dbReference>
<gene>
    <name evidence="2" type="ORF">CIL03_15740</name>
</gene>
<dbReference type="RefSeq" id="WP_094886845.1">
    <property type="nucleotide sequence ID" value="NZ_NPMS01000009.1"/>
</dbReference>
<feature type="domain" description="DinB-like" evidence="1">
    <location>
        <begin position="4"/>
        <end position="138"/>
    </location>
</feature>
<evidence type="ECO:0000313" key="3">
    <source>
        <dbReference type="Proteomes" id="UP000216498"/>
    </source>
</evidence>
<name>A0A265N6A6_9BACI</name>
<sequence length="150" mass="17213">MSKQFNVTRGAFLAFVKELDEKTADIQAAYFNNTIRWHIGHVLAAYEGLLFGYPDHSSNIPADYNSLFATGTKPADWNTEPPKLADLTKHLEEQQNRINDLTDDFLAKELPFELPFGNFKTYDDIFEFLLQHENEHLGKMKAMKQVVSES</sequence>
<dbReference type="Gene3D" id="1.20.120.450">
    <property type="entry name" value="dinb family like domain"/>
    <property type="match status" value="1"/>
</dbReference>
<proteinExistence type="predicted"/>
<dbReference type="OrthoDB" id="4295522at2"/>
<dbReference type="Pfam" id="PF12867">
    <property type="entry name" value="DinB_2"/>
    <property type="match status" value="1"/>
</dbReference>
<accession>A0A265N6A6</accession>
<dbReference type="SUPFAM" id="SSF109854">
    <property type="entry name" value="DinB/YfiT-like putative metalloenzymes"/>
    <property type="match status" value="1"/>
</dbReference>
<dbReference type="Proteomes" id="UP000216498">
    <property type="component" value="Unassembled WGS sequence"/>
</dbReference>
<dbReference type="EMBL" id="NPMS01000009">
    <property type="protein sequence ID" value="OZU87543.1"/>
    <property type="molecule type" value="Genomic_DNA"/>
</dbReference>
<evidence type="ECO:0000313" key="2">
    <source>
        <dbReference type="EMBL" id="OZU87543.1"/>
    </source>
</evidence>
<dbReference type="InterPro" id="IPR034660">
    <property type="entry name" value="DinB/YfiT-like"/>
</dbReference>
<evidence type="ECO:0000259" key="1">
    <source>
        <dbReference type="Pfam" id="PF12867"/>
    </source>
</evidence>
<protein>
    <recommendedName>
        <fullName evidence="1">DinB-like domain-containing protein</fullName>
    </recommendedName>
</protein>
<organism evidence="2 3">
    <name type="scientific">Virgibacillus indicus</name>
    <dbReference type="NCBI Taxonomy" id="2024554"/>
    <lineage>
        <taxon>Bacteria</taxon>
        <taxon>Bacillati</taxon>
        <taxon>Bacillota</taxon>
        <taxon>Bacilli</taxon>
        <taxon>Bacillales</taxon>
        <taxon>Bacillaceae</taxon>
        <taxon>Virgibacillus</taxon>
    </lineage>
</organism>
<reference evidence="2 3" key="1">
    <citation type="submission" date="2017-08" db="EMBL/GenBank/DDBJ databases">
        <title>Virgibacillus indicus sp. nov. and Virgibacillus profoundi sp. nov, two moderately halophilic bacteria isolated from marine sediment by using the Microfluidic Streak Plate.</title>
        <authorList>
            <person name="Xu B."/>
            <person name="Hu B."/>
            <person name="Wang J."/>
            <person name="Zhu Y."/>
            <person name="Huang L."/>
            <person name="Du W."/>
            <person name="Huang Y."/>
        </authorList>
    </citation>
    <scope>NUCLEOTIDE SEQUENCE [LARGE SCALE GENOMIC DNA]</scope>
    <source>
        <strain evidence="2 3">IO3-P2-C2</strain>
    </source>
</reference>
<keyword evidence="3" id="KW-1185">Reference proteome</keyword>